<dbReference type="InterPro" id="IPR011701">
    <property type="entry name" value="MFS"/>
</dbReference>
<dbReference type="GO" id="GO:0016020">
    <property type="term" value="C:membrane"/>
    <property type="evidence" value="ECO:0007669"/>
    <property type="project" value="UniProtKB-SubCell"/>
</dbReference>
<comment type="subcellular location">
    <subcellularLocation>
        <location evidence="1">Membrane</location>
        <topology evidence="1">Multi-pass membrane protein</topology>
    </subcellularLocation>
</comment>
<evidence type="ECO:0000259" key="8">
    <source>
        <dbReference type="PROSITE" id="PS50850"/>
    </source>
</evidence>
<feature type="transmembrane region" description="Helical" evidence="7">
    <location>
        <begin position="294"/>
        <end position="317"/>
    </location>
</feature>
<feature type="transmembrane region" description="Helical" evidence="7">
    <location>
        <begin position="360"/>
        <end position="379"/>
    </location>
</feature>
<reference evidence="9 10" key="1">
    <citation type="submission" date="2018-03" db="EMBL/GenBank/DDBJ databases">
        <title>Genomes of Pezizomycetes fungi and the evolution of truffles.</title>
        <authorList>
            <person name="Murat C."/>
            <person name="Payen T."/>
            <person name="Noel B."/>
            <person name="Kuo A."/>
            <person name="Martin F.M."/>
        </authorList>
    </citation>
    <scope>NUCLEOTIDE SEQUENCE [LARGE SCALE GENOMIC DNA]</scope>
    <source>
        <strain evidence="9">091103-1</strain>
    </source>
</reference>
<proteinExistence type="inferred from homology"/>
<feature type="domain" description="Major facilitator superfamily (MFS) profile" evidence="8">
    <location>
        <begin position="89"/>
        <end position="474"/>
    </location>
</feature>
<protein>
    <submittedName>
        <fullName evidence="9">MFS general substrate transporter</fullName>
    </submittedName>
</protein>
<keyword evidence="5 7" id="KW-1133">Transmembrane helix</keyword>
<accession>A0A317SKV8</accession>
<dbReference type="AlphaFoldDB" id="A0A317SKV8"/>
<keyword evidence="6 7" id="KW-0472">Membrane</keyword>
<dbReference type="InterPro" id="IPR036259">
    <property type="entry name" value="MFS_trans_sf"/>
</dbReference>
<dbReference type="SUPFAM" id="SSF103473">
    <property type="entry name" value="MFS general substrate transporter"/>
    <property type="match status" value="1"/>
</dbReference>
<dbReference type="EMBL" id="PYWC01000054">
    <property type="protein sequence ID" value="PWW74953.1"/>
    <property type="molecule type" value="Genomic_DNA"/>
</dbReference>
<evidence type="ECO:0000256" key="1">
    <source>
        <dbReference type="ARBA" id="ARBA00004141"/>
    </source>
</evidence>
<evidence type="ECO:0000256" key="3">
    <source>
        <dbReference type="ARBA" id="ARBA00022448"/>
    </source>
</evidence>
<feature type="transmembrane region" description="Helical" evidence="7">
    <location>
        <begin position="184"/>
        <end position="205"/>
    </location>
</feature>
<dbReference type="Proteomes" id="UP000246991">
    <property type="component" value="Unassembled WGS sequence"/>
</dbReference>
<sequence>MDKGRGPANPAPILIVLDGKKENYKLRQIDLRREQYAQNNARRASSRKGEEYEDDVGIVPVGEEFENSESQPARFSIHHPSSFPDGGGTAWLCVLGGFAALFCSFGWINCIGIFQGYYEANQLKEYSPGTVAWILSLETYCMFFLGPIVGKYYDAYGSRAILLLGTFLHVFGLIMTSISSKYWHFLVCQGVVSSIGASLIFYPALGDVSTWFFQRRAFAFGIMTSGSSMGGVVLPILIQRLIPRVGYGWTMRITAFVILGMMIVANLTLRSRLPPKGWTPLRLSDFLKHFKEPAYSMSIGAAFLFFFGMYLPFNYIVVSAKKNGMSLSLANYLVSILNGTSIFGRILPGWLGDKLGRYNTMILTTGASGILVLALWLPTTGSLPTILFVCLYGFTTGAFISLAPACLAQISDIRDIGVRNGAMFSTVSIAALTGVPIGGALVDKYKGGFLGLQIFCGVVLVSSSICWVLARWIIGGWKMARV</sequence>
<feature type="transmembrane region" description="Helical" evidence="7">
    <location>
        <begin position="90"/>
        <end position="118"/>
    </location>
</feature>
<evidence type="ECO:0000256" key="6">
    <source>
        <dbReference type="ARBA" id="ARBA00023136"/>
    </source>
</evidence>
<evidence type="ECO:0000256" key="4">
    <source>
        <dbReference type="ARBA" id="ARBA00022692"/>
    </source>
</evidence>
<feature type="transmembrane region" description="Helical" evidence="7">
    <location>
        <begin position="448"/>
        <end position="474"/>
    </location>
</feature>
<comment type="similarity">
    <text evidence="2">Belongs to the major facilitator superfamily. Monocarboxylate porter (TC 2.A.1.13) family.</text>
</comment>
<gene>
    <name evidence="9" type="ORF">C7212DRAFT_282704</name>
</gene>
<dbReference type="CDD" id="cd17352">
    <property type="entry name" value="MFS_MCT_SLC16"/>
    <property type="match status" value="1"/>
</dbReference>
<evidence type="ECO:0000313" key="10">
    <source>
        <dbReference type="Proteomes" id="UP000246991"/>
    </source>
</evidence>
<evidence type="ECO:0000256" key="5">
    <source>
        <dbReference type="ARBA" id="ARBA00022989"/>
    </source>
</evidence>
<feature type="transmembrane region" description="Helical" evidence="7">
    <location>
        <begin position="422"/>
        <end position="442"/>
    </location>
</feature>
<dbReference type="PANTHER" id="PTHR11360:SF224">
    <property type="entry name" value="MAJOR FACILITATOR SUPERFAMILY (MFS) PROFILE DOMAIN-CONTAINING PROTEIN-RELATED"/>
    <property type="match status" value="1"/>
</dbReference>
<dbReference type="InterPro" id="IPR020846">
    <property type="entry name" value="MFS_dom"/>
</dbReference>
<evidence type="ECO:0000256" key="7">
    <source>
        <dbReference type="SAM" id="Phobius"/>
    </source>
</evidence>
<dbReference type="Pfam" id="PF07690">
    <property type="entry name" value="MFS_1"/>
    <property type="match status" value="1"/>
</dbReference>
<feature type="transmembrane region" description="Helical" evidence="7">
    <location>
        <begin position="217"/>
        <end position="238"/>
    </location>
</feature>
<feature type="transmembrane region" description="Helical" evidence="7">
    <location>
        <begin position="161"/>
        <end position="178"/>
    </location>
</feature>
<keyword evidence="4 7" id="KW-0812">Transmembrane</keyword>
<organism evidence="9 10">
    <name type="scientific">Tuber magnatum</name>
    <name type="common">white Piedmont truffle</name>
    <dbReference type="NCBI Taxonomy" id="42249"/>
    <lineage>
        <taxon>Eukaryota</taxon>
        <taxon>Fungi</taxon>
        <taxon>Dikarya</taxon>
        <taxon>Ascomycota</taxon>
        <taxon>Pezizomycotina</taxon>
        <taxon>Pezizomycetes</taxon>
        <taxon>Pezizales</taxon>
        <taxon>Tuberaceae</taxon>
        <taxon>Tuber</taxon>
    </lineage>
</organism>
<dbReference type="STRING" id="42249.A0A317SKV8"/>
<feature type="transmembrane region" description="Helical" evidence="7">
    <location>
        <begin position="130"/>
        <end position="149"/>
    </location>
</feature>
<keyword evidence="3" id="KW-0813">Transport</keyword>
<evidence type="ECO:0000313" key="9">
    <source>
        <dbReference type="EMBL" id="PWW74953.1"/>
    </source>
</evidence>
<feature type="transmembrane region" description="Helical" evidence="7">
    <location>
        <begin position="329"/>
        <end position="348"/>
    </location>
</feature>
<dbReference type="InterPro" id="IPR050327">
    <property type="entry name" value="Proton-linked_MCT"/>
</dbReference>
<dbReference type="Gene3D" id="1.20.1250.20">
    <property type="entry name" value="MFS general substrate transporter like domains"/>
    <property type="match status" value="2"/>
</dbReference>
<name>A0A317SKV8_9PEZI</name>
<dbReference type="OrthoDB" id="5667at2759"/>
<comment type="caution">
    <text evidence="9">The sequence shown here is derived from an EMBL/GenBank/DDBJ whole genome shotgun (WGS) entry which is preliminary data.</text>
</comment>
<dbReference type="PANTHER" id="PTHR11360">
    <property type="entry name" value="MONOCARBOXYLATE TRANSPORTER"/>
    <property type="match status" value="1"/>
</dbReference>
<feature type="transmembrane region" description="Helical" evidence="7">
    <location>
        <begin position="385"/>
        <end position="410"/>
    </location>
</feature>
<dbReference type="GO" id="GO:0022857">
    <property type="term" value="F:transmembrane transporter activity"/>
    <property type="evidence" value="ECO:0007669"/>
    <property type="project" value="InterPro"/>
</dbReference>
<feature type="transmembrane region" description="Helical" evidence="7">
    <location>
        <begin position="250"/>
        <end position="273"/>
    </location>
</feature>
<keyword evidence="10" id="KW-1185">Reference proteome</keyword>
<evidence type="ECO:0000256" key="2">
    <source>
        <dbReference type="ARBA" id="ARBA00006727"/>
    </source>
</evidence>
<dbReference type="PROSITE" id="PS50850">
    <property type="entry name" value="MFS"/>
    <property type="match status" value="1"/>
</dbReference>